<comment type="subcellular location">
    <subcellularLocation>
        <location evidence="2">Chromosome</location>
    </subcellularLocation>
    <subcellularLocation>
        <location evidence="1">Nucleus</location>
    </subcellularLocation>
</comment>
<accession>A0ABD1CCW1</accession>
<evidence type="ECO:0000259" key="8">
    <source>
        <dbReference type="PROSITE" id="PS51215"/>
    </source>
</evidence>
<keyword evidence="6" id="KW-0949">S-adenosyl-L-methionine</keyword>
<dbReference type="AlphaFoldDB" id="A0ABD1CCW1"/>
<feature type="domain" description="AWS" evidence="8">
    <location>
        <begin position="24"/>
        <end position="74"/>
    </location>
</feature>
<gene>
    <name evidence="9" type="ORF">pipiens_018320</name>
</gene>
<evidence type="ECO:0000256" key="1">
    <source>
        <dbReference type="ARBA" id="ARBA00004123"/>
    </source>
</evidence>
<organism evidence="9 10">
    <name type="scientific">Culex pipiens pipiens</name>
    <name type="common">Northern house mosquito</name>
    <dbReference type="NCBI Taxonomy" id="38569"/>
    <lineage>
        <taxon>Eukaryota</taxon>
        <taxon>Metazoa</taxon>
        <taxon>Ecdysozoa</taxon>
        <taxon>Arthropoda</taxon>
        <taxon>Hexapoda</taxon>
        <taxon>Insecta</taxon>
        <taxon>Pterygota</taxon>
        <taxon>Neoptera</taxon>
        <taxon>Endopterygota</taxon>
        <taxon>Diptera</taxon>
        <taxon>Nematocera</taxon>
        <taxon>Culicoidea</taxon>
        <taxon>Culicidae</taxon>
        <taxon>Culicinae</taxon>
        <taxon>Culicini</taxon>
        <taxon>Culex</taxon>
        <taxon>Culex</taxon>
    </lineage>
</organism>
<keyword evidence="3" id="KW-0158">Chromosome</keyword>
<dbReference type="GO" id="GO:0032259">
    <property type="term" value="P:methylation"/>
    <property type="evidence" value="ECO:0007669"/>
    <property type="project" value="UniProtKB-KW"/>
</dbReference>
<evidence type="ECO:0000256" key="6">
    <source>
        <dbReference type="ARBA" id="ARBA00022691"/>
    </source>
</evidence>
<dbReference type="Pfam" id="PF17907">
    <property type="entry name" value="AWS"/>
    <property type="match status" value="1"/>
</dbReference>
<dbReference type="EMBL" id="JBEHCU010013751">
    <property type="protein sequence ID" value="KAL1374012.1"/>
    <property type="molecule type" value="Genomic_DNA"/>
</dbReference>
<protein>
    <recommendedName>
        <fullName evidence="8">AWS domain-containing protein</fullName>
    </recommendedName>
</protein>
<evidence type="ECO:0000256" key="7">
    <source>
        <dbReference type="ARBA" id="ARBA00023242"/>
    </source>
</evidence>
<dbReference type="GO" id="GO:0005694">
    <property type="term" value="C:chromosome"/>
    <property type="evidence" value="ECO:0007669"/>
    <property type="project" value="UniProtKB-SubCell"/>
</dbReference>
<evidence type="ECO:0000256" key="4">
    <source>
        <dbReference type="ARBA" id="ARBA00022603"/>
    </source>
</evidence>
<evidence type="ECO:0000313" key="10">
    <source>
        <dbReference type="Proteomes" id="UP001562425"/>
    </source>
</evidence>
<comment type="caution">
    <text evidence="9">The sequence shown here is derived from an EMBL/GenBank/DDBJ whole genome shotgun (WGS) entry which is preliminary data.</text>
</comment>
<keyword evidence="10" id="KW-1185">Reference proteome</keyword>
<dbReference type="PANTHER" id="PTHR22884">
    <property type="entry name" value="SET DOMAIN PROTEINS"/>
    <property type="match status" value="1"/>
</dbReference>
<dbReference type="SMART" id="SM00570">
    <property type="entry name" value="AWS"/>
    <property type="match status" value="1"/>
</dbReference>
<dbReference type="InterPro" id="IPR050777">
    <property type="entry name" value="SET2_Histone-Lys_MeTrsfase"/>
</dbReference>
<dbReference type="GO" id="GO:0008168">
    <property type="term" value="F:methyltransferase activity"/>
    <property type="evidence" value="ECO:0007669"/>
    <property type="project" value="UniProtKB-KW"/>
</dbReference>
<evidence type="ECO:0000313" key="9">
    <source>
        <dbReference type="EMBL" id="KAL1374012.1"/>
    </source>
</evidence>
<evidence type="ECO:0000256" key="2">
    <source>
        <dbReference type="ARBA" id="ARBA00004286"/>
    </source>
</evidence>
<evidence type="ECO:0000256" key="5">
    <source>
        <dbReference type="ARBA" id="ARBA00022679"/>
    </source>
</evidence>
<keyword evidence="4" id="KW-0489">Methyltransferase</keyword>
<name>A0ABD1CCW1_CULPP</name>
<reference evidence="9 10" key="1">
    <citation type="submission" date="2024-05" db="EMBL/GenBank/DDBJ databases">
        <title>Culex pipiens pipiens assembly and annotation.</title>
        <authorList>
            <person name="Alout H."/>
            <person name="Durand T."/>
        </authorList>
    </citation>
    <scope>NUCLEOTIDE SEQUENCE [LARGE SCALE GENOMIC DNA]</scope>
    <source>
        <strain evidence="9">HA-2024</strain>
        <tissue evidence="9">Whole body</tissue>
    </source>
</reference>
<proteinExistence type="predicted"/>
<keyword evidence="7" id="KW-0539">Nucleus</keyword>
<keyword evidence="5" id="KW-0808">Transferase</keyword>
<dbReference type="GO" id="GO:0005634">
    <property type="term" value="C:nucleus"/>
    <property type="evidence" value="ECO:0007669"/>
    <property type="project" value="UniProtKB-SubCell"/>
</dbReference>
<evidence type="ECO:0000256" key="3">
    <source>
        <dbReference type="ARBA" id="ARBA00022454"/>
    </source>
</evidence>
<sequence>MYVMFKSYKYVASLRGRNAAGDEEEDSIWECKSSNTDPCGLDSNCIKRAVLVKGNPKICPAGESCQKQCFEREQYPALAAQRIPNKRGLVV</sequence>
<dbReference type="SUPFAM" id="SSF82199">
    <property type="entry name" value="SET domain"/>
    <property type="match status" value="1"/>
</dbReference>
<dbReference type="InterPro" id="IPR006560">
    <property type="entry name" value="AWS_dom"/>
</dbReference>
<dbReference type="Gene3D" id="2.170.270.10">
    <property type="entry name" value="SET domain"/>
    <property type="match status" value="1"/>
</dbReference>
<dbReference type="PROSITE" id="PS51215">
    <property type="entry name" value="AWS"/>
    <property type="match status" value="1"/>
</dbReference>
<dbReference type="InterPro" id="IPR046341">
    <property type="entry name" value="SET_dom_sf"/>
</dbReference>
<dbReference type="Proteomes" id="UP001562425">
    <property type="component" value="Unassembled WGS sequence"/>
</dbReference>